<dbReference type="RefSeq" id="WP_108293156.1">
    <property type="nucleotide sequence ID" value="NZ_CAAAIR010000003.1"/>
</dbReference>
<evidence type="ECO:0000256" key="11">
    <source>
        <dbReference type="ARBA" id="ARBA00030399"/>
    </source>
</evidence>
<evidence type="ECO:0000313" key="20">
    <source>
        <dbReference type="Proteomes" id="UP000270757"/>
    </source>
</evidence>
<dbReference type="NCBIfam" id="NF008149">
    <property type="entry name" value="PRK10901.1"/>
    <property type="match status" value="1"/>
</dbReference>
<evidence type="ECO:0000256" key="1">
    <source>
        <dbReference type="ARBA" id="ARBA00002724"/>
    </source>
</evidence>
<protein>
    <recommendedName>
        <fullName evidence="4">16S rRNA (cytosine(967)-C(5))-methyltransferase</fullName>
        <ecNumber evidence="4">2.1.1.176</ecNumber>
    </recommendedName>
    <alternativeName>
        <fullName evidence="11">16S rRNA m5C967 methyltransferase</fullName>
    </alternativeName>
    <alternativeName>
        <fullName evidence="12">rRNA (cytosine-C(5)-)-methyltransferase RsmB</fullName>
    </alternativeName>
</protein>
<dbReference type="EMBL" id="QFGG01000007">
    <property type="protein sequence ID" value="TID42047.1"/>
    <property type="molecule type" value="Genomic_DNA"/>
</dbReference>
<dbReference type="Gene3D" id="1.10.940.10">
    <property type="entry name" value="NusB-like"/>
    <property type="match status" value="1"/>
</dbReference>
<evidence type="ECO:0000313" key="16">
    <source>
        <dbReference type="EMBL" id="PUT47647.1"/>
    </source>
</evidence>
<dbReference type="SUPFAM" id="SSF48013">
    <property type="entry name" value="NusB-like"/>
    <property type="match status" value="1"/>
</dbReference>
<evidence type="ECO:0000256" key="3">
    <source>
        <dbReference type="ARBA" id="ARBA00007494"/>
    </source>
</evidence>
<dbReference type="Gene3D" id="3.30.70.1170">
    <property type="entry name" value="Sun protein, domain 3"/>
    <property type="match status" value="1"/>
</dbReference>
<dbReference type="EMBL" id="QCXM01000006">
    <property type="protein sequence ID" value="PUT47647.1"/>
    <property type="molecule type" value="Genomic_DNA"/>
</dbReference>
<dbReference type="AlphaFoldDB" id="A0A3A5LG39"/>
<evidence type="ECO:0000256" key="2">
    <source>
        <dbReference type="ARBA" id="ARBA00004496"/>
    </source>
</evidence>
<keyword evidence="7 14" id="KW-0489">Methyltransferase</keyword>
<evidence type="ECO:0000313" key="19">
    <source>
        <dbReference type="Proteomes" id="UP000251035"/>
    </source>
</evidence>
<comment type="caution">
    <text evidence="14">Lacks conserved residue(s) required for the propagation of feature annotation.</text>
</comment>
<evidence type="ECO:0000256" key="9">
    <source>
        <dbReference type="ARBA" id="ARBA00022691"/>
    </source>
</evidence>
<dbReference type="GO" id="GO:0003723">
    <property type="term" value="F:RNA binding"/>
    <property type="evidence" value="ECO:0007669"/>
    <property type="project" value="UniProtKB-UniRule"/>
</dbReference>
<dbReference type="OrthoDB" id="9810297at2"/>
<evidence type="ECO:0000259" key="15">
    <source>
        <dbReference type="PROSITE" id="PS51686"/>
    </source>
</evidence>
<keyword evidence="5" id="KW-0963">Cytoplasm</keyword>
<dbReference type="PROSITE" id="PS01153">
    <property type="entry name" value="NOL1_NOP2_SUN"/>
    <property type="match status" value="1"/>
</dbReference>
<dbReference type="InterPro" id="IPR035926">
    <property type="entry name" value="NusB-like_sf"/>
</dbReference>
<dbReference type="FunFam" id="3.40.50.150:FF:000022">
    <property type="entry name" value="Ribosomal RNA small subunit methyltransferase B"/>
    <property type="match status" value="1"/>
</dbReference>
<evidence type="ECO:0000256" key="4">
    <source>
        <dbReference type="ARBA" id="ARBA00012140"/>
    </source>
</evidence>
<evidence type="ECO:0000256" key="8">
    <source>
        <dbReference type="ARBA" id="ARBA00022679"/>
    </source>
</evidence>
<reference evidence="16 19" key="1">
    <citation type="submission" date="2018-04" db="EMBL/GenBank/DDBJ databases">
        <title>Whole genome sequence comparison of clinical and drinking water Legionella pneumophila isolates associated with the Flint Water Crisis.</title>
        <authorList>
            <person name="Garner E."/>
            <person name="Brown C."/>
            <person name="Schwake O."/>
            <person name="Coil D."/>
            <person name="Jospin G."/>
            <person name="Eisen J."/>
            <person name="Edwards M."/>
            <person name="Pruden A."/>
        </authorList>
    </citation>
    <scope>NUCLEOTIDE SEQUENCE [LARGE SCALE GENOMIC DNA]</scope>
    <source>
        <strain evidence="16 19">Genessee03</strain>
    </source>
</reference>
<dbReference type="Pfam" id="PF22458">
    <property type="entry name" value="RsmF-B_ferredox"/>
    <property type="match status" value="1"/>
</dbReference>
<comment type="subcellular location">
    <subcellularLocation>
        <location evidence="2">Cytoplasm</location>
    </subcellularLocation>
</comment>
<organism evidence="17 20">
    <name type="scientific">Legionella taurinensis</name>
    <dbReference type="NCBI Taxonomy" id="70611"/>
    <lineage>
        <taxon>Bacteria</taxon>
        <taxon>Pseudomonadati</taxon>
        <taxon>Pseudomonadota</taxon>
        <taxon>Gammaproteobacteria</taxon>
        <taxon>Legionellales</taxon>
        <taxon>Legionellaceae</taxon>
        <taxon>Legionella</taxon>
    </lineage>
</organism>
<reference evidence="17 20" key="3">
    <citation type="submission" date="2018-09" db="EMBL/GenBank/DDBJ databases">
        <title>Draft genome sequences of Legionella taurinensis isolated from water samples.</title>
        <authorList>
            <person name="Chakeri A."/>
            <person name="Allerberger F."/>
            <person name="Kundi M."/>
            <person name="Ruppitsch W."/>
            <person name="Schmid D."/>
        </authorList>
    </citation>
    <scope>NUCLEOTIDE SEQUENCE [LARGE SCALE GENOMIC DNA]</scope>
    <source>
        <strain evidence="17 20">4570-18-6</strain>
    </source>
</reference>
<keyword evidence="9 14" id="KW-0949">S-adenosyl-L-methionine</keyword>
<gene>
    <name evidence="17" type="primary">rsmB</name>
    <name evidence="17" type="ORF">D6J04_02335</name>
    <name evidence="16" type="ORF">DB745_07045</name>
    <name evidence="18" type="ORF">DIZ81_08635</name>
</gene>
<evidence type="ECO:0000313" key="17">
    <source>
        <dbReference type="EMBL" id="RJT48595.1"/>
    </source>
</evidence>
<dbReference type="PROSITE" id="PS51686">
    <property type="entry name" value="SAM_MT_RSMB_NOP"/>
    <property type="match status" value="1"/>
</dbReference>
<dbReference type="Gene3D" id="3.40.50.150">
    <property type="entry name" value="Vaccinia Virus protein VP39"/>
    <property type="match status" value="1"/>
</dbReference>
<dbReference type="PANTHER" id="PTHR22807">
    <property type="entry name" value="NOP2 YEAST -RELATED NOL1/NOP2/FMU SUN DOMAIN-CONTAINING"/>
    <property type="match status" value="1"/>
</dbReference>
<dbReference type="InterPro" id="IPR029063">
    <property type="entry name" value="SAM-dependent_MTases_sf"/>
</dbReference>
<comment type="function">
    <text evidence="1">Specifically methylates the cytosine at position 967 (m5C967) of 16S rRNA.</text>
</comment>
<proteinExistence type="inferred from homology"/>
<dbReference type="EMBL" id="QZWB01000002">
    <property type="protein sequence ID" value="RJT48595.1"/>
    <property type="molecule type" value="Genomic_DNA"/>
</dbReference>
<evidence type="ECO:0000256" key="7">
    <source>
        <dbReference type="ARBA" id="ARBA00022603"/>
    </source>
</evidence>
<dbReference type="GO" id="GO:0070475">
    <property type="term" value="P:rRNA base methylation"/>
    <property type="evidence" value="ECO:0007669"/>
    <property type="project" value="TreeGrafter"/>
</dbReference>
<dbReference type="Pfam" id="PF01189">
    <property type="entry name" value="Methyltr_RsmB-F"/>
    <property type="match status" value="1"/>
</dbReference>
<reference evidence="18 21" key="2">
    <citation type="submission" date="2018-04" db="EMBL/GenBank/DDBJ databases">
        <title>Whole genome sequence comparison of clinical and drinking water Legionella pneumophila isolates.</title>
        <authorList>
            <person name="Garner E."/>
        </authorList>
    </citation>
    <scope>NUCLEOTIDE SEQUENCE [LARGE SCALE GENOMIC DNA]</scope>
    <source>
        <strain evidence="18 21">WH02</strain>
    </source>
</reference>
<feature type="binding site" evidence="14">
    <location>
        <begin position="243"/>
        <end position="249"/>
    </location>
    <ligand>
        <name>S-adenosyl-L-methionine</name>
        <dbReference type="ChEBI" id="CHEBI:59789"/>
    </ligand>
</feature>
<keyword evidence="8 14" id="KW-0808">Transferase</keyword>
<dbReference type="NCBIfam" id="TIGR00563">
    <property type="entry name" value="rsmB"/>
    <property type="match status" value="1"/>
</dbReference>
<dbReference type="EC" id="2.1.1.176" evidence="4"/>
<dbReference type="Proteomes" id="UP000306421">
    <property type="component" value="Unassembled WGS sequence"/>
</dbReference>
<sequence length="423" mass="47338">MSKNDRLQALDALMAVFKENTPLSYSLSNASPLAKEIAYGVCRHYFRLQCLGDSLLKKRPKPLEVWIVVLMGLYQLMYLNKPIYATVKETVALLTLVKQAWAKGLVNAVLRNFCREKDDLLAKVHTRPEYLSGHPDWLVKRLQQDWPQHWQAIVKANDQHPPMSLRVNQLRSSREDYLKRLQDNGIAAHAHSQAAQGIALEQACDVWDLPGFAEGDVSVQDESAQLAVTLLDLQSGLRVLDACCAPGGKTCHILETETRLKACVALDVDEKRLTRVNENLSRLHLKATVLQGNGLDPSSWWDGECFDRILLDAPCSALGVIRRHPDIKLLRSEKDIREVAALQKALLQALWPLLAPQGVLVYATCSILPVENEQQIAAFAAQYSDCDVLTGEQPWGLFTGHGWQIMPGDGNRDGFFYSVLRKG</sequence>
<keyword evidence="10 14" id="KW-0694">RNA-binding</keyword>
<dbReference type="Proteomes" id="UP000251035">
    <property type="component" value="Unassembled WGS sequence"/>
</dbReference>
<evidence type="ECO:0000313" key="21">
    <source>
        <dbReference type="Proteomes" id="UP000306421"/>
    </source>
</evidence>
<dbReference type="InterPro" id="IPR004573">
    <property type="entry name" value="rRNA_ssu_MeTfrase_B"/>
</dbReference>
<dbReference type="GO" id="GO:0006355">
    <property type="term" value="P:regulation of DNA-templated transcription"/>
    <property type="evidence" value="ECO:0007669"/>
    <property type="project" value="InterPro"/>
</dbReference>
<dbReference type="SUPFAM" id="SSF53335">
    <property type="entry name" value="S-adenosyl-L-methionine-dependent methyltransferases"/>
    <property type="match status" value="1"/>
</dbReference>
<evidence type="ECO:0000256" key="5">
    <source>
        <dbReference type="ARBA" id="ARBA00022490"/>
    </source>
</evidence>
<evidence type="ECO:0000256" key="14">
    <source>
        <dbReference type="PROSITE-ProRule" id="PRU01023"/>
    </source>
</evidence>
<comment type="catalytic activity">
    <reaction evidence="13">
        <text>cytidine(967) in 16S rRNA + S-adenosyl-L-methionine = 5-methylcytidine(967) in 16S rRNA + S-adenosyl-L-homocysteine + H(+)</text>
        <dbReference type="Rhea" id="RHEA:42748"/>
        <dbReference type="Rhea" id="RHEA-COMP:10219"/>
        <dbReference type="Rhea" id="RHEA-COMP:10220"/>
        <dbReference type="ChEBI" id="CHEBI:15378"/>
        <dbReference type="ChEBI" id="CHEBI:57856"/>
        <dbReference type="ChEBI" id="CHEBI:59789"/>
        <dbReference type="ChEBI" id="CHEBI:74483"/>
        <dbReference type="ChEBI" id="CHEBI:82748"/>
        <dbReference type="EC" id="2.1.1.176"/>
    </reaction>
</comment>
<evidence type="ECO:0000256" key="10">
    <source>
        <dbReference type="ARBA" id="ARBA00022884"/>
    </source>
</evidence>
<dbReference type="PANTHER" id="PTHR22807:SF61">
    <property type="entry name" value="NOL1_NOP2_SUN FAMILY PROTEIN _ ANTITERMINATION NUSB DOMAIN-CONTAINING PROTEIN"/>
    <property type="match status" value="1"/>
</dbReference>
<dbReference type="PRINTS" id="PR02008">
    <property type="entry name" value="RCMTFAMILY"/>
</dbReference>
<name>A0A3A5LG39_9GAMM</name>
<evidence type="ECO:0000313" key="18">
    <source>
        <dbReference type="EMBL" id="TID42047.1"/>
    </source>
</evidence>
<dbReference type="FunFam" id="3.30.70.1170:FF:000002">
    <property type="entry name" value="Ribosomal RNA small subunit methyltransferase B"/>
    <property type="match status" value="1"/>
</dbReference>
<dbReference type="GeneID" id="48946266"/>
<dbReference type="InterPro" id="IPR018314">
    <property type="entry name" value="RsmB/NOL1/NOP2-like_CS"/>
</dbReference>
<comment type="similarity">
    <text evidence="3 14">Belongs to the class I-like SAM-binding methyltransferase superfamily. RsmB/NOP family.</text>
</comment>
<evidence type="ECO:0000256" key="13">
    <source>
        <dbReference type="ARBA" id="ARBA00047283"/>
    </source>
</evidence>
<keyword evidence="6" id="KW-0698">rRNA processing</keyword>
<feature type="domain" description="SAM-dependent MTase RsmB/NOP-type" evidence="15">
    <location>
        <begin position="153"/>
        <end position="423"/>
    </location>
</feature>
<dbReference type="InterPro" id="IPR006027">
    <property type="entry name" value="NusB_RsmB_TIM44"/>
</dbReference>
<accession>A0A3A5LG39</accession>
<dbReference type="GO" id="GO:0005829">
    <property type="term" value="C:cytosol"/>
    <property type="evidence" value="ECO:0007669"/>
    <property type="project" value="TreeGrafter"/>
</dbReference>
<feature type="binding site" evidence="14">
    <location>
        <position position="312"/>
    </location>
    <ligand>
        <name>S-adenosyl-L-methionine</name>
        <dbReference type="ChEBI" id="CHEBI:59789"/>
    </ligand>
</feature>
<dbReference type="InterPro" id="IPR054728">
    <property type="entry name" value="RsmB-like_ferredoxin"/>
</dbReference>
<evidence type="ECO:0000256" key="6">
    <source>
        <dbReference type="ARBA" id="ARBA00022552"/>
    </source>
</evidence>
<dbReference type="Pfam" id="PF01029">
    <property type="entry name" value="NusB"/>
    <property type="match status" value="1"/>
</dbReference>
<keyword evidence="19" id="KW-1185">Reference proteome</keyword>
<dbReference type="Gene3D" id="1.10.287.730">
    <property type="entry name" value="Helix hairpin bin"/>
    <property type="match status" value="1"/>
</dbReference>
<dbReference type="CDD" id="cd02440">
    <property type="entry name" value="AdoMet_MTases"/>
    <property type="match status" value="1"/>
</dbReference>
<dbReference type="Proteomes" id="UP000270757">
    <property type="component" value="Unassembled WGS sequence"/>
</dbReference>
<dbReference type="GO" id="GO:0009383">
    <property type="term" value="F:rRNA (cytosine-C5-)-methyltransferase activity"/>
    <property type="evidence" value="ECO:0007669"/>
    <property type="project" value="TreeGrafter"/>
</dbReference>
<comment type="caution">
    <text evidence="17">The sequence shown here is derived from an EMBL/GenBank/DDBJ whole genome shotgun (WGS) entry which is preliminary data.</text>
</comment>
<dbReference type="InterPro" id="IPR023267">
    <property type="entry name" value="RCMT"/>
</dbReference>
<feature type="active site" description="Nucleophile" evidence="14">
    <location>
        <position position="365"/>
    </location>
</feature>
<dbReference type="InterPro" id="IPR001678">
    <property type="entry name" value="MeTrfase_RsmB-F_NOP2_dom"/>
</dbReference>
<feature type="binding site" evidence="14">
    <location>
        <position position="267"/>
    </location>
    <ligand>
        <name>S-adenosyl-L-methionine</name>
        <dbReference type="ChEBI" id="CHEBI:59789"/>
    </ligand>
</feature>
<evidence type="ECO:0000256" key="12">
    <source>
        <dbReference type="ARBA" id="ARBA00031088"/>
    </source>
</evidence>
<dbReference type="InterPro" id="IPR049560">
    <property type="entry name" value="MeTrfase_RsmB-F_NOP2_cat"/>
</dbReference>